<keyword evidence="2" id="KW-1185">Reference proteome</keyword>
<sequence length="65" mass="7462">MGKREAVGKVVKEYLASEDFGKNCEDIRTKAVKEYLASNDYGKSYEEICAEAVEDFKFPDEFKEI</sequence>
<proteinExistence type="predicted"/>
<name>W9QDK7_9ROSA</name>
<dbReference type="AlphaFoldDB" id="W9QDK7"/>
<protein>
    <submittedName>
        <fullName evidence="1">Uncharacterized protein</fullName>
    </submittedName>
</protein>
<dbReference type="Proteomes" id="UP000030645">
    <property type="component" value="Unassembled WGS sequence"/>
</dbReference>
<accession>W9QDK7</accession>
<dbReference type="EMBL" id="KE343433">
    <property type="protein sequence ID" value="EXB29334.1"/>
    <property type="molecule type" value="Genomic_DNA"/>
</dbReference>
<gene>
    <name evidence="1" type="ORF">L484_014066</name>
</gene>
<evidence type="ECO:0000313" key="1">
    <source>
        <dbReference type="EMBL" id="EXB29334.1"/>
    </source>
</evidence>
<organism evidence="1 2">
    <name type="scientific">Morus notabilis</name>
    <dbReference type="NCBI Taxonomy" id="981085"/>
    <lineage>
        <taxon>Eukaryota</taxon>
        <taxon>Viridiplantae</taxon>
        <taxon>Streptophyta</taxon>
        <taxon>Embryophyta</taxon>
        <taxon>Tracheophyta</taxon>
        <taxon>Spermatophyta</taxon>
        <taxon>Magnoliopsida</taxon>
        <taxon>eudicotyledons</taxon>
        <taxon>Gunneridae</taxon>
        <taxon>Pentapetalae</taxon>
        <taxon>rosids</taxon>
        <taxon>fabids</taxon>
        <taxon>Rosales</taxon>
        <taxon>Moraceae</taxon>
        <taxon>Moreae</taxon>
        <taxon>Morus</taxon>
    </lineage>
</organism>
<evidence type="ECO:0000313" key="2">
    <source>
        <dbReference type="Proteomes" id="UP000030645"/>
    </source>
</evidence>
<reference evidence="2" key="1">
    <citation type="submission" date="2013-01" db="EMBL/GenBank/DDBJ databases">
        <title>Draft Genome Sequence of a Mulberry Tree, Morus notabilis C.K. Schneid.</title>
        <authorList>
            <person name="He N."/>
            <person name="Zhao S."/>
        </authorList>
    </citation>
    <scope>NUCLEOTIDE SEQUENCE</scope>
</reference>